<reference evidence="2 3" key="1">
    <citation type="journal article" date="2021" name="Elife">
        <title>Chloroplast acquisition without the gene transfer in kleptoplastic sea slugs, Plakobranchus ocellatus.</title>
        <authorList>
            <person name="Maeda T."/>
            <person name="Takahashi S."/>
            <person name="Yoshida T."/>
            <person name="Shimamura S."/>
            <person name="Takaki Y."/>
            <person name="Nagai Y."/>
            <person name="Toyoda A."/>
            <person name="Suzuki Y."/>
            <person name="Arimoto A."/>
            <person name="Ishii H."/>
            <person name="Satoh N."/>
            <person name="Nishiyama T."/>
            <person name="Hasebe M."/>
            <person name="Maruyama T."/>
            <person name="Minagawa J."/>
            <person name="Obokata J."/>
            <person name="Shigenobu S."/>
        </authorList>
    </citation>
    <scope>NUCLEOTIDE SEQUENCE [LARGE SCALE GENOMIC DNA]</scope>
</reference>
<keyword evidence="3" id="KW-1185">Reference proteome</keyword>
<evidence type="ECO:0000313" key="3">
    <source>
        <dbReference type="Proteomes" id="UP000735302"/>
    </source>
</evidence>
<gene>
    <name evidence="2" type="ORF">PoB_002882900</name>
</gene>
<protein>
    <submittedName>
        <fullName evidence="2">Replicase polyprotein 1a</fullName>
    </submittedName>
</protein>
<evidence type="ECO:0000313" key="2">
    <source>
        <dbReference type="EMBL" id="GFO02324.1"/>
    </source>
</evidence>
<feature type="region of interest" description="Disordered" evidence="1">
    <location>
        <begin position="485"/>
        <end position="600"/>
    </location>
</feature>
<dbReference type="PANTHER" id="PTHR35711">
    <property type="entry name" value="EXPRESSED PROTEIN"/>
    <property type="match status" value="1"/>
</dbReference>
<accession>A0AAV4A7X4</accession>
<evidence type="ECO:0000256" key="1">
    <source>
        <dbReference type="SAM" id="MobiDB-lite"/>
    </source>
</evidence>
<comment type="caution">
    <text evidence="2">The sequence shown here is derived from an EMBL/GenBank/DDBJ whole genome shotgun (WGS) entry which is preliminary data.</text>
</comment>
<dbReference type="AlphaFoldDB" id="A0AAV4A7X4"/>
<proteinExistence type="predicted"/>
<feature type="compositionally biased region" description="Acidic residues" evidence="1">
    <location>
        <begin position="530"/>
        <end position="598"/>
    </location>
</feature>
<feature type="compositionally biased region" description="Acidic residues" evidence="1">
    <location>
        <begin position="488"/>
        <end position="511"/>
    </location>
</feature>
<dbReference type="PANTHER" id="PTHR35711:SF1">
    <property type="entry name" value="ECTODERMAL, ISOFORM F"/>
    <property type="match status" value="1"/>
</dbReference>
<dbReference type="Proteomes" id="UP000735302">
    <property type="component" value="Unassembled WGS sequence"/>
</dbReference>
<dbReference type="EMBL" id="BLXT01003580">
    <property type="protein sequence ID" value="GFO02324.1"/>
    <property type="molecule type" value="Genomic_DNA"/>
</dbReference>
<name>A0AAV4A7X4_9GAST</name>
<sequence length="613" mass="67747">MFDFMITYLYDRKVLRDLPSEALQVCLDVHPTFAILIREKCFLNAHLRQELQLEDDDVAFDTFPTAISPLLELWYFTNSAASRRRNADKSGPMLKRDSLFFPLVCFKHSLHTWLVQSGGLDLSSSGSNNNNITSNNSTGTAASDCICTNVCNSNNWPVSTMPQEAGVGPGALVEACDLLLDQRMASLPPFVLTVLTKLSLALPDFLERTLYTQHLTLHQGCPVTLAHTWEVFIQPLLRLRKFSPDFKPLYSLEVVFGQTMVEESTLRLNAMLILFAHEEWVLWIGTVAPFPACKHGSTLTLKATDVACSINMLSKCVSDIAGVFDTAPGMESVSHRWMLQKLFPGVCHMLHAQARQNLVMLLNSRIELLANNINSYTANRHPSLAGQTKSEHGFHSKLNTALHPLGLDLNNCQTLTNTQKRFLQDELQRKTGHSSSNVRSENIAQGLQSALQGLFSSEVRFFISNAKTHILLCRTFDDGDDGYGNGVDGDDGYENNVDGDDGYENNVDGDDGYGNGVDGDAGYNDNGVDGGDDDDNTDVDGGDDDDNTDVDGGDDDYDNAVDGDDDDTDMDGDDDYANGINGDDDDNYMGCDNDDDYDDSGRDRLILISWRWS</sequence>
<organism evidence="2 3">
    <name type="scientific">Plakobranchus ocellatus</name>
    <dbReference type="NCBI Taxonomy" id="259542"/>
    <lineage>
        <taxon>Eukaryota</taxon>
        <taxon>Metazoa</taxon>
        <taxon>Spiralia</taxon>
        <taxon>Lophotrochozoa</taxon>
        <taxon>Mollusca</taxon>
        <taxon>Gastropoda</taxon>
        <taxon>Heterobranchia</taxon>
        <taxon>Euthyneura</taxon>
        <taxon>Panpulmonata</taxon>
        <taxon>Sacoglossa</taxon>
        <taxon>Placobranchoidea</taxon>
        <taxon>Plakobranchidae</taxon>
        <taxon>Plakobranchus</taxon>
    </lineage>
</organism>